<evidence type="ECO:0008006" key="4">
    <source>
        <dbReference type="Google" id="ProtNLM"/>
    </source>
</evidence>
<dbReference type="Proteomes" id="UP001464555">
    <property type="component" value="Unassembled WGS sequence"/>
</dbReference>
<proteinExistence type="predicted"/>
<accession>A0ABU9HY63</accession>
<feature type="chain" id="PRO_5045531183" description="Lipoprotein" evidence="1">
    <location>
        <begin position="18"/>
        <end position="167"/>
    </location>
</feature>
<sequence>MKNIILAFLPFLLIACASKKGPAAFTEGKCRIESRCPDEGNCGFEVLKDKSLIIKSDGTGKPYYTLEDAPGKIVARYTYAAKSGKYQDDAYTEEVIFETDSELSNLHKSNPKDAKMLFGVHCFCRDKAGFYKVGKGLLDYQDNKLIIKLQDNIVEGQKTDLVMVSFK</sequence>
<keyword evidence="1" id="KW-0732">Signal</keyword>
<comment type="caution">
    <text evidence="2">The sequence shown here is derived from an EMBL/GenBank/DDBJ whole genome shotgun (WGS) entry which is preliminary data.</text>
</comment>
<dbReference type="RefSeq" id="WP_341697035.1">
    <property type="nucleotide sequence ID" value="NZ_JBBYHR010000005.1"/>
</dbReference>
<feature type="signal peptide" evidence="1">
    <location>
        <begin position="1"/>
        <end position="17"/>
    </location>
</feature>
<organism evidence="2 3">
    <name type="scientific">Flavobacterium arundinis</name>
    <dbReference type="NCBI Taxonomy" id="3139143"/>
    <lineage>
        <taxon>Bacteria</taxon>
        <taxon>Pseudomonadati</taxon>
        <taxon>Bacteroidota</taxon>
        <taxon>Flavobacteriia</taxon>
        <taxon>Flavobacteriales</taxon>
        <taxon>Flavobacteriaceae</taxon>
        <taxon>Flavobacterium</taxon>
    </lineage>
</organism>
<gene>
    <name evidence="2" type="ORF">AAEO56_10640</name>
</gene>
<evidence type="ECO:0000313" key="2">
    <source>
        <dbReference type="EMBL" id="MEL1244719.1"/>
    </source>
</evidence>
<dbReference type="PROSITE" id="PS51257">
    <property type="entry name" value="PROKAR_LIPOPROTEIN"/>
    <property type="match status" value="1"/>
</dbReference>
<reference evidence="2 3" key="1">
    <citation type="submission" date="2024-04" db="EMBL/GenBank/DDBJ databases">
        <title>Flavobacterium sp. DGU11 16S ribosomal RNA gene Genome sequencing and assembly.</title>
        <authorList>
            <person name="Park S."/>
        </authorList>
    </citation>
    <scope>NUCLEOTIDE SEQUENCE [LARGE SCALE GENOMIC DNA]</scope>
    <source>
        <strain evidence="2 3">DGU11</strain>
    </source>
</reference>
<evidence type="ECO:0000256" key="1">
    <source>
        <dbReference type="SAM" id="SignalP"/>
    </source>
</evidence>
<name>A0ABU9HY63_9FLAO</name>
<keyword evidence="3" id="KW-1185">Reference proteome</keyword>
<evidence type="ECO:0000313" key="3">
    <source>
        <dbReference type="Proteomes" id="UP001464555"/>
    </source>
</evidence>
<protein>
    <recommendedName>
        <fullName evidence="4">Lipoprotein</fullName>
    </recommendedName>
</protein>
<dbReference type="EMBL" id="JBBYHR010000005">
    <property type="protein sequence ID" value="MEL1244719.1"/>
    <property type="molecule type" value="Genomic_DNA"/>
</dbReference>